<dbReference type="Proteomes" id="UP001431449">
    <property type="component" value="Unassembled WGS sequence"/>
</dbReference>
<evidence type="ECO:0000313" key="2">
    <source>
        <dbReference type="Proteomes" id="UP001431449"/>
    </source>
</evidence>
<keyword evidence="2" id="KW-1185">Reference proteome</keyword>
<sequence>MGVPAAEEINIHDSLDERVAMEMFQGKSLSEAFEMFRENSMLCAEALCHMGPRARLYYADAFLNYVVSDASLGDVCAASSLPMVADAVIDSGVDYANIQGRLLEALERVHSQFARYAPDRMTQRIYHQVPGEARKVILAVRRRMRT</sequence>
<dbReference type="EMBL" id="JALNMH010000026">
    <property type="protein sequence ID" value="MCK7595626.1"/>
    <property type="molecule type" value="Genomic_DNA"/>
</dbReference>
<evidence type="ECO:0000313" key="1">
    <source>
        <dbReference type="EMBL" id="MCK7595626.1"/>
    </source>
</evidence>
<name>A0ABT0GM50_9GAMM</name>
<organism evidence="1 2">
    <name type="scientific">Pseudomarimonas salicorniae</name>
    <dbReference type="NCBI Taxonomy" id="2933270"/>
    <lineage>
        <taxon>Bacteria</taxon>
        <taxon>Pseudomonadati</taxon>
        <taxon>Pseudomonadota</taxon>
        <taxon>Gammaproteobacteria</taxon>
        <taxon>Lysobacterales</taxon>
        <taxon>Lysobacteraceae</taxon>
        <taxon>Pseudomarimonas</taxon>
    </lineage>
</organism>
<accession>A0ABT0GM50</accession>
<protein>
    <submittedName>
        <fullName evidence="1">Uncharacterized protein</fullName>
    </submittedName>
</protein>
<dbReference type="RefSeq" id="WP_248211696.1">
    <property type="nucleotide sequence ID" value="NZ_JALNMH010000026.1"/>
</dbReference>
<comment type="caution">
    <text evidence="1">The sequence shown here is derived from an EMBL/GenBank/DDBJ whole genome shotgun (WGS) entry which is preliminary data.</text>
</comment>
<reference evidence="1" key="1">
    <citation type="submission" date="2022-04" db="EMBL/GenBank/DDBJ databases">
        <title>Lysobacter sp. CAU 1642 isolated from sea sand.</title>
        <authorList>
            <person name="Kim W."/>
        </authorList>
    </citation>
    <scope>NUCLEOTIDE SEQUENCE</scope>
    <source>
        <strain evidence="1">CAU 1642</strain>
    </source>
</reference>
<gene>
    <name evidence="1" type="ORF">M0G41_18415</name>
</gene>
<proteinExistence type="predicted"/>